<evidence type="ECO:0000256" key="2">
    <source>
        <dbReference type="ARBA" id="ARBA00022614"/>
    </source>
</evidence>
<dbReference type="SMART" id="SM00368">
    <property type="entry name" value="LRR_RI"/>
    <property type="match status" value="5"/>
</dbReference>
<dbReference type="Gene3D" id="3.80.10.10">
    <property type="entry name" value="Ribonuclease Inhibitor"/>
    <property type="match status" value="2"/>
</dbReference>
<evidence type="ECO:0000313" key="4">
    <source>
        <dbReference type="EMBL" id="KAJ8607622.1"/>
    </source>
</evidence>
<dbReference type="InterPro" id="IPR032675">
    <property type="entry name" value="LRR_dom_sf"/>
</dbReference>
<protein>
    <submittedName>
        <fullName evidence="4">Uncharacterized protein</fullName>
    </submittedName>
</protein>
<evidence type="ECO:0000256" key="3">
    <source>
        <dbReference type="ARBA" id="ARBA00022737"/>
    </source>
</evidence>
<keyword evidence="3" id="KW-0677">Repeat</keyword>
<dbReference type="AlphaFoldDB" id="A0AAD7XMV4"/>
<dbReference type="PANTHER" id="PTHR24113:SF12">
    <property type="entry name" value="RAN GTPASE-ACTIVATING PROTEIN 1"/>
    <property type="match status" value="1"/>
</dbReference>
<keyword evidence="1" id="KW-0343">GTPase activation</keyword>
<dbReference type="GO" id="GO:0005829">
    <property type="term" value="C:cytosol"/>
    <property type="evidence" value="ECO:0007669"/>
    <property type="project" value="TreeGrafter"/>
</dbReference>
<keyword evidence="2" id="KW-0433">Leucine-rich repeat</keyword>
<sequence>MLREILDSVSRAIDPGSAFDQADAGACFNELKRQLSATGDELPLDDDKFDDSFGLCFRVHPKTLPPESRAAFKTALGRASLVEWSAFHRRWRASGKSMPDYLRKLEPQPRTIALRRIDDDTQPFPLEFCLRFLKNLFVEKDASIMEGLDVLRTADLVSALDLFEPLLANYENYVAKGNENEQDPKRLREDAACVRDLATKAFRTVTATEHKVLAVKVAMGAMVVVGGLGGCTTYVYTHLKQQVEKMLGDEGVKRVLDDRSWMPRRREEALVREILLLVIREHAFAVTHGFRNLEDPPMLKNIFDILDDAAAAAFFFTDDDLPSLGRRGLMMWLSRYFEPAQAKVLAGIKEEECLISSSCNIGDQGAWRLAEALGKNTALRRIGLGRNGISDDGAAAIAASLKKNILLKELYLHSNNISDDGAAELATVSTLDCLGLQKNLIGDAGAVAFAEHLRCSNLRKLLLAHNRIGDEGARALATALGSSNCKLELLNLQGNPISESAQANLLRKAASLSLRILF</sequence>
<dbReference type="InterPro" id="IPR001611">
    <property type="entry name" value="Leu-rich_rpt"/>
</dbReference>
<dbReference type="InterPro" id="IPR027038">
    <property type="entry name" value="RanGap"/>
</dbReference>
<proteinExistence type="predicted"/>
<dbReference type="GO" id="GO:0005634">
    <property type="term" value="C:nucleus"/>
    <property type="evidence" value="ECO:0007669"/>
    <property type="project" value="TreeGrafter"/>
</dbReference>
<dbReference type="GO" id="GO:0006913">
    <property type="term" value="P:nucleocytoplasmic transport"/>
    <property type="evidence" value="ECO:0007669"/>
    <property type="project" value="TreeGrafter"/>
</dbReference>
<dbReference type="SUPFAM" id="SSF52047">
    <property type="entry name" value="RNI-like"/>
    <property type="match status" value="1"/>
</dbReference>
<evidence type="ECO:0000256" key="1">
    <source>
        <dbReference type="ARBA" id="ARBA00022468"/>
    </source>
</evidence>
<comment type="caution">
    <text evidence="4">The sequence shown here is derived from an EMBL/GenBank/DDBJ whole genome shotgun (WGS) entry which is preliminary data.</text>
</comment>
<dbReference type="GO" id="GO:0005096">
    <property type="term" value="F:GTPase activator activity"/>
    <property type="evidence" value="ECO:0007669"/>
    <property type="project" value="UniProtKB-KW"/>
</dbReference>
<gene>
    <name evidence="4" type="ORF">CTAYLR_005768</name>
</gene>
<evidence type="ECO:0000313" key="5">
    <source>
        <dbReference type="Proteomes" id="UP001230188"/>
    </source>
</evidence>
<name>A0AAD7XMV4_9STRA</name>
<dbReference type="GO" id="GO:0048471">
    <property type="term" value="C:perinuclear region of cytoplasm"/>
    <property type="evidence" value="ECO:0007669"/>
    <property type="project" value="TreeGrafter"/>
</dbReference>
<keyword evidence="5" id="KW-1185">Reference proteome</keyword>
<dbReference type="Proteomes" id="UP001230188">
    <property type="component" value="Unassembled WGS sequence"/>
</dbReference>
<organism evidence="4 5">
    <name type="scientific">Chrysophaeum taylorii</name>
    <dbReference type="NCBI Taxonomy" id="2483200"/>
    <lineage>
        <taxon>Eukaryota</taxon>
        <taxon>Sar</taxon>
        <taxon>Stramenopiles</taxon>
        <taxon>Ochrophyta</taxon>
        <taxon>Pelagophyceae</taxon>
        <taxon>Pelagomonadales</taxon>
        <taxon>Pelagomonadaceae</taxon>
        <taxon>Chrysophaeum</taxon>
    </lineage>
</organism>
<dbReference type="PANTHER" id="PTHR24113">
    <property type="entry name" value="RAN GTPASE-ACTIVATING PROTEIN 1"/>
    <property type="match status" value="1"/>
</dbReference>
<dbReference type="GO" id="GO:0031267">
    <property type="term" value="F:small GTPase binding"/>
    <property type="evidence" value="ECO:0007669"/>
    <property type="project" value="TreeGrafter"/>
</dbReference>
<dbReference type="EMBL" id="JAQMWT010000203">
    <property type="protein sequence ID" value="KAJ8607622.1"/>
    <property type="molecule type" value="Genomic_DNA"/>
</dbReference>
<accession>A0AAD7XMV4</accession>
<reference evidence="4" key="1">
    <citation type="submission" date="2023-01" db="EMBL/GenBank/DDBJ databases">
        <title>Metagenome sequencing of chrysophaentin producing Chrysophaeum taylorii.</title>
        <authorList>
            <person name="Davison J."/>
            <person name="Bewley C."/>
        </authorList>
    </citation>
    <scope>NUCLEOTIDE SEQUENCE</scope>
    <source>
        <strain evidence="4">NIES-1699</strain>
    </source>
</reference>
<dbReference type="Pfam" id="PF13516">
    <property type="entry name" value="LRR_6"/>
    <property type="match status" value="3"/>
</dbReference>